<accession>A0ABN2W5Q4</accession>
<evidence type="ECO:0000313" key="3">
    <source>
        <dbReference type="EMBL" id="GAA2083836.1"/>
    </source>
</evidence>
<feature type="region of interest" description="Disordered" evidence="1">
    <location>
        <begin position="62"/>
        <end position="118"/>
    </location>
</feature>
<proteinExistence type="predicted"/>
<dbReference type="RefSeq" id="WP_344549745.1">
    <property type="nucleotide sequence ID" value="NZ_BAAANS010000001.1"/>
</dbReference>
<evidence type="ECO:0000259" key="2">
    <source>
        <dbReference type="Pfam" id="PF11350"/>
    </source>
</evidence>
<comment type="caution">
    <text evidence="3">The sequence shown here is derived from an EMBL/GenBank/DDBJ whole genome shotgun (WGS) entry which is preliminary data.</text>
</comment>
<dbReference type="Proteomes" id="UP001500897">
    <property type="component" value="Unassembled WGS sequence"/>
</dbReference>
<sequence>MRAASRTGRSRSVRRRRLAVTVGCTALVAALGTAGLLALNHDAPRTPDSDSTSQARAVPALTEPTAASPAATASASSSASAEPPAAQPSAQPSGRPSTSTPEIVVHGSGSFTTATANGARVGSGSVLRRYRVEVENGIGIDPNTAAAVVQGVLSDPRGWTADKRDSFQLVSSGSYDFTVKIASPDTTDAICATDGLDTQGEVNCDVGKQVMVNSKRWLTGSPQFDGSLDDYRALIINHEVGHRIGHGHETCPGPGKPAPAMMQQIYGLKGCVANAWPYDANGSYLSGPSVN</sequence>
<feature type="compositionally biased region" description="Low complexity" evidence="1">
    <location>
        <begin position="63"/>
        <end position="93"/>
    </location>
</feature>
<gene>
    <name evidence="3" type="ORF">GCM10009759_02320</name>
</gene>
<dbReference type="Pfam" id="PF11350">
    <property type="entry name" value="DUF3152"/>
    <property type="match status" value="1"/>
</dbReference>
<dbReference type="InterPro" id="IPR022603">
    <property type="entry name" value="DUF3152"/>
</dbReference>
<evidence type="ECO:0000256" key="1">
    <source>
        <dbReference type="SAM" id="MobiDB-lite"/>
    </source>
</evidence>
<evidence type="ECO:0000313" key="4">
    <source>
        <dbReference type="Proteomes" id="UP001500897"/>
    </source>
</evidence>
<dbReference type="SUPFAM" id="SSF55486">
    <property type="entry name" value="Metalloproteases ('zincins'), catalytic domain"/>
    <property type="match status" value="1"/>
</dbReference>
<dbReference type="EMBL" id="BAAANS010000001">
    <property type="protein sequence ID" value="GAA2083836.1"/>
    <property type="molecule type" value="Genomic_DNA"/>
</dbReference>
<reference evidence="3 4" key="1">
    <citation type="journal article" date="2019" name="Int. J. Syst. Evol. Microbiol.">
        <title>The Global Catalogue of Microorganisms (GCM) 10K type strain sequencing project: providing services to taxonomists for standard genome sequencing and annotation.</title>
        <authorList>
            <consortium name="The Broad Institute Genomics Platform"/>
            <consortium name="The Broad Institute Genome Sequencing Center for Infectious Disease"/>
            <person name="Wu L."/>
            <person name="Ma J."/>
        </authorList>
    </citation>
    <scope>NUCLEOTIDE SEQUENCE [LARGE SCALE GENOMIC DNA]</scope>
    <source>
        <strain evidence="3 4">JCM 14559</strain>
    </source>
</reference>
<organism evidence="3 4">
    <name type="scientific">Kitasatospora saccharophila</name>
    <dbReference type="NCBI Taxonomy" id="407973"/>
    <lineage>
        <taxon>Bacteria</taxon>
        <taxon>Bacillati</taxon>
        <taxon>Actinomycetota</taxon>
        <taxon>Actinomycetes</taxon>
        <taxon>Kitasatosporales</taxon>
        <taxon>Streptomycetaceae</taxon>
        <taxon>Kitasatospora</taxon>
    </lineage>
</organism>
<feature type="domain" description="DUF3152" evidence="2">
    <location>
        <begin position="103"/>
        <end position="268"/>
    </location>
</feature>
<keyword evidence="4" id="KW-1185">Reference proteome</keyword>
<name>A0ABN2W5Q4_9ACTN</name>
<protein>
    <recommendedName>
        <fullName evidence="2">DUF3152 domain-containing protein</fullName>
    </recommendedName>
</protein>